<evidence type="ECO:0000313" key="4">
    <source>
        <dbReference type="EMBL" id="AII27644.1"/>
    </source>
</evidence>
<dbReference type="Proteomes" id="UP000028961">
    <property type="component" value="Segment"/>
</dbReference>
<dbReference type="SMR" id="A0A076GCL9"/>
<dbReference type="KEGG" id="vg:22475442"/>
<name>A0A076GCL9_9CAUD</name>
<reference evidence="4 5" key="1">
    <citation type="journal article" date="2015" name="Genome Announc.">
        <title>Genomic Analysis of Broad-Host-Range Enterobacteriophage Av-05.</title>
        <authorList>
            <person name="Amarillas L."/>
            <person name="Lopez-Cuevas O."/>
            <person name="Leon-Felix J."/>
            <person name="Castro-Del Campo N."/>
            <person name="Gerba C.P."/>
            <person name="Chaidez C."/>
        </authorList>
    </citation>
    <scope>NUCLEOTIDE SEQUENCE [LARGE SCALE GENOMIC DNA]</scope>
</reference>
<keyword evidence="2" id="KW-1245">Viral tail assembly</keyword>
<evidence type="ECO:0000313" key="5">
    <source>
        <dbReference type="Proteomes" id="UP000028961"/>
    </source>
</evidence>
<proteinExistence type="inferred from homology"/>
<protein>
    <submittedName>
        <fullName evidence="4">Putative tail fiber assembly protein</fullName>
    </submittedName>
</protein>
<dbReference type="EMBL" id="KM190144">
    <property type="protein sequence ID" value="AII27644.1"/>
    <property type="molecule type" value="Genomic_DNA"/>
</dbReference>
<dbReference type="Pfam" id="PF02413">
    <property type="entry name" value="Caudo_TAP"/>
    <property type="match status" value="1"/>
</dbReference>
<dbReference type="GO" id="GO:0098004">
    <property type="term" value="P:virus tail fiber assembly"/>
    <property type="evidence" value="ECO:0007669"/>
    <property type="project" value="UniProtKB-KW"/>
</dbReference>
<dbReference type="OrthoDB" id="10931at10239"/>
<gene>
    <name evidence="4" type="ORF">Av05_00101</name>
</gene>
<dbReference type="GeneID" id="22475442"/>
<organism evidence="4 5">
    <name type="scientific">Escherichia phage Av-05</name>
    <dbReference type="NCBI Taxonomy" id="1527519"/>
    <lineage>
        <taxon>Viruses</taxon>
        <taxon>Duplodnaviria</taxon>
        <taxon>Heunggongvirae</taxon>
        <taxon>Uroviricota</taxon>
        <taxon>Caudoviricetes</taxon>
        <taxon>Vequintavirinae</taxon>
        <taxon>Avunavirus</taxon>
        <taxon>Avunavirus Av05</taxon>
    </lineage>
</organism>
<keyword evidence="5" id="KW-1185">Reference proteome</keyword>
<keyword evidence="2" id="KW-1188">Viral release from host cell</keyword>
<comment type="similarity">
    <text evidence="1">Belongs to the tfa family.</text>
</comment>
<evidence type="ECO:0000256" key="2">
    <source>
        <dbReference type="ARBA" id="ARBA00022465"/>
    </source>
</evidence>
<sequence length="181" mass="20933">MYKIYGNFQPYTPERTEYNSAFIDTGAGFLKDSDGRDWYELSKELADNKAENQKFLLLTSDDIVLCVSQDPTAYFPYGMKIVVIENLTVNLDPKLGHIKFTDGEFFDYNKEAVEQAQSIIETEMMWASNQISTLEDMISMGLGTESRKKYLEKLKEYRIKLFSLDPEEDMNISLPDRPSKK</sequence>
<dbReference type="RefSeq" id="YP_009111175.1">
    <property type="nucleotide sequence ID" value="NC_025830.1"/>
</dbReference>
<evidence type="ECO:0000256" key="1">
    <source>
        <dbReference type="ARBA" id="ARBA00008579"/>
    </source>
</evidence>
<evidence type="ECO:0000256" key="3">
    <source>
        <dbReference type="ARBA" id="ARBA00023138"/>
    </source>
</evidence>
<accession>A0A076GCL9</accession>
<dbReference type="InterPro" id="IPR003458">
    <property type="entry name" value="Phage_T4_Gp38_tail_assem"/>
</dbReference>
<keyword evidence="3" id="KW-1246">Viral tail fiber assembly</keyword>